<dbReference type="GO" id="GO:0005524">
    <property type="term" value="F:ATP binding"/>
    <property type="evidence" value="ECO:0007669"/>
    <property type="project" value="UniProtKB-KW"/>
</dbReference>
<evidence type="ECO:0000256" key="1">
    <source>
        <dbReference type="ARBA" id="ARBA00000085"/>
    </source>
</evidence>
<keyword evidence="9" id="KW-0067">ATP-binding</keyword>
<dbReference type="SMART" id="SM00387">
    <property type="entry name" value="HATPase_c"/>
    <property type="match status" value="1"/>
</dbReference>
<dbReference type="AlphaFoldDB" id="A0A3E0IMP5"/>
<evidence type="ECO:0000256" key="6">
    <source>
        <dbReference type="ARBA" id="ARBA00022692"/>
    </source>
</evidence>
<evidence type="ECO:0000256" key="5">
    <source>
        <dbReference type="ARBA" id="ARBA00022679"/>
    </source>
</evidence>
<dbReference type="RefSeq" id="WP_116094918.1">
    <property type="nucleotide sequence ID" value="NZ_QKXQ01000469.1"/>
</dbReference>
<keyword evidence="4" id="KW-0597">Phosphoprotein</keyword>
<evidence type="ECO:0000256" key="3">
    <source>
        <dbReference type="ARBA" id="ARBA00012438"/>
    </source>
</evidence>
<keyword evidence="10" id="KW-1133">Transmembrane helix</keyword>
<organism evidence="14 15">
    <name type="scientific">Staphylococcus felis</name>
    <dbReference type="NCBI Taxonomy" id="46127"/>
    <lineage>
        <taxon>Bacteria</taxon>
        <taxon>Bacillati</taxon>
        <taxon>Bacillota</taxon>
        <taxon>Bacilli</taxon>
        <taxon>Bacillales</taxon>
        <taxon>Staphylococcaceae</taxon>
        <taxon>Staphylococcus</taxon>
    </lineage>
</organism>
<keyword evidence="5" id="KW-0808">Transferase</keyword>
<dbReference type="PANTHER" id="PTHR45528">
    <property type="entry name" value="SENSOR HISTIDINE KINASE CPXA"/>
    <property type="match status" value="1"/>
</dbReference>
<dbReference type="PANTHER" id="PTHR45528:SF8">
    <property type="entry name" value="HISTIDINE KINASE"/>
    <property type="match status" value="1"/>
</dbReference>
<dbReference type="SMART" id="SM00388">
    <property type="entry name" value="HisKA"/>
    <property type="match status" value="1"/>
</dbReference>
<keyword evidence="8" id="KW-0418">Kinase</keyword>
<feature type="domain" description="Histidine kinase" evidence="13">
    <location>
        <begin position="88"/>
        <end position="298"/>
    </location>
</feature>
<dbReference type="InterPro" id="IPR036890">
    <property type="entry name" value="HATPase_C_sf"/>
</dbReference>
<evidence type="ECO:0000256" key="12">
    <source>
        <dbReference type="ARBA" id="ARBA00023136"/>
    </source>
</evidence>
<evidence type="ECO:0000313" key="15">
    <source>
        <dbReference type="Proteomes" id="UP000256562"/>
    </source>
</evidence>
<accession>A0A3E0IMP5</accession>
<evidence type="ECO:0000313" key="14">
    <source>
        <dbReference type="EMBL" id="REH92607.1"/>
    </source>
</evidence>
<evidence type="ECO:0000256" key="11">
    <source>
        <dbReference type="ARBA" id="ARBA00023012"/>
    </source>
</evidence>
<evidence type="ECO:0000256" key="2">
    <source>
        <dbReference type="ARBA" id="ARBA00004141"/>
    </source>
</evidence>
<dbReference type="CDD" id="cd00082">
    <property type="entry name" value="HisKA"/>
    <property type="match status" value="1"/>
</dbReference>
<dbReference type="InterPro" id="IPR003661">
    <property type="entry name" value="HisK_dim/P_dom"/>
</dbReference>
<evidence type="ECO:0000256" key="8">
    <source>
        <dbReference type="ARBA" id="ARBA00022777"/>
    </source>
</evidence>
<dbReference type="OrthoDB" id="9792991at2"/>
<name>A0A3E0IMP5_9STAP</name>
<keyword evidence="6" id="KW-0812">Transmembrane</keyword>
<dbReference type="SUPFAM" id="SSF55874">
    <property type="entry name" value="ATPase domain of HSP90 chaperone/DNA topoisomerase II/histidine kinase"/>
    <property type="match status" value="1"/>
</dbReference>
<dbReference type="Gene3D" id="3.30.565.10">
    <property type="entry name" value="Histidine kinase-like ATPase, C-terminal domain"/>
    <property type="match status" value="1"/>
</dbReference>
<reference evidence="14 15" key="1">
    <citation type="journal article" date="2018" name="Vet. Microbiol.">
        <title>Characterisation of Staphylococcus felis isolated from cats using whole genome sequencing.</title>
        <authorList>
            <person name="Worthing K."/>
            <person name="Pang S."/>
            <person name="Trott D.J."/>
            <person name="Abraham S."/>
            <person name="Coombs G.W."/>
            <person name="Jordan D."/>
            <person name="McIntyre L."/>
            <person name="Davies M.R."/>
            <person name="Norris J."/>
        </authorList>
    </citation>
    <scope>NUCLEOTIDE SEQUENCE [LARGE SCALE GENOMIC DNA]</scope>
    <source>
        <strain evidence="14 15">F9</strain>
    </source>
</reference>
<dbReference type="Gene3D" id="1.10.287.130">
    <property type="match status" value="1"/>
</dbReference>
<sequence>MWIIVIICLIAILYLAIRFVLVKMEIKYVRNQLMNIKKDASSNQLIQATMGKSCSHLINDINEMLLLQIEERRKYRLRDQAIKEELANISHDFRTPLTAIKGYSQILSQDYNLDYNQKEYLTIMIRKINLLERQVEKFYDLTLIESQDYPVHLAFQPLKNLMDNVLMTYYKEMEANNIILKRYELTKDDVLMDEDITKRILNNLLSNVLKHGEKQMSIYTQVQDDTLVLSIMNHIQQNHVVPTEKIFERTYTTQSNRKDGVGLGLYIVRSLVRLQKGTVEAKQENDTFTILVTFKLKSFELYL</sequence>
<evidence type="ECO:0000256" key="4">
    <source>
        <dbReference type="ARBA" id="ARBA00022553"/>
    </source>
</evidence>
<gene>
    <name evidence="14" type="ORF">DOS83_10180</name>
</gene>
<dbReference type="SUPFAM" id="SSF47384">
    <property type="entry name" value="Homodimeric domain of signal transducing histidine kinase"/>
    <property type="match status" value="1"/>
</dbReference>
<comment type="caution">
    <text evidence="14">The sequence shown here is derived from an EMBL/GenBank/DDBJ whole genome shotgun (WGS) entry which is preliminary data.</text>
</comment>
<dbReference type="Proteomes" id="UP000256562">
    <property type="component" value="Unassembled WGS sequence"/>
</dbReference>
<evidence type="ECO:0000256" key="10">
    <source>
        <dbReference type="ARBA" id="ARBA00022989"/>
    </source>
</evidence>
<evidence type="ECO:0000256" key="9">
    <source>
        <dbReference type="ARBA" id="ARBA00022840"/>
    </source>
</evidence>
<dbReference type="EC" id="2.7.13.3" evidence="3"/>
<dbReference type="InterPro" id="IPR036097">
    <property type="entry name" value="HisK_dim/P_sf"/>
</dbReference>
<comment type="catalytic activity">
    <reaction evidence="1">
        <text>ATP + protein L-histidine = ADP + protein N-phospho-L-histidine.</text>
        <dbReference type="EC" id="2.7.13.3"/>
    </reaction>
</comment>
<dbReference type="InterPro" id="IPR005467">
    <property type="entry name" value="His_kinase_dom"/>
</dbReference>
<protein>
    <recommendedName>
        <fullName evidence="3">histidine kinase</fullName>
        <ecNumber evidence="3">2.7.13.3</ecNumber>
    </recommendedName>
</protein>
<dbReference type="EMBL" id="QKXQ01000469">
    <property type="protein sequence ID" value="REH92607.1"/>
    <property type="molecule type" value="Genomic_DNA"/>
</dbReference>
<dbReference type="PROSITE" id="PS50109">
    <property type="entry name" value="HIS_KIN"/>
    <property type="match status" value="1"/>
</dbReference>
<dbReference type="Pfam" id="PF02518">
    <property type="entry name" value="HATPase_c"/>
    <property type="match status" value="1"/>
</dbReference>
<dbReference type="GO" id="GO:0000155">
    <property type="term" value="F:phosphorelay sensor kinase activity"/>
    <property type="evidence" value="ECO:0007669"/>
    <property type="project" value="InterPro"/>
</dbReference>
<dbReference type="InterPro" id="IPR003594">
    <property type="entry name" value="HATPase_dom"/>
</dbReference>
<dbReference type="Pfam" id="PF00512">
    <property type="entry name" value="HisKA"/>
    <property type="match status" value="1"/>
</dbReference>
<evidence type="ECO:0000259" key="13">
    <source>
        <dbReference type="PROSITE" id="PS50109"/>
    </source>
</evidence>
<keyword evidence="7" id="KW-0547">Nucleotide-binding</keyword>
<dbReference type="InterPro" id="IPR050398">
    <property type="entry name" value="HssS/ArlS-like"/>
</dbReference>
<comment type="subcellular location">
    <subcellularLocation>
        <location evidence="2">Membrane</location>
        <topology evidence="2">Multi-pass membrane protein</topology>
    </subcellularLocation>
</comment>
<keyword evidence="11" id="KW-0902">Two-component regulatory system</keyword>
<dbReference type="GO" id="GO:0005886">
    <property type="term" value="C:plasma membrane"/>
    <property type="evidence" value="ECO:0007669"/>
    <property type="project" value="TreeGrafter"/>
</dbReference>
<keyword evidence="12" id="KW-0472">Membrane</keyword>
<proteinExistence type="predicted"/>
<evidence type="ECO:0000256" key="7">
    <source>
        <dbReference type="ARBA" id="ARBA00022741"/>
    </source>
</evidence>